<proteinExistence type="predicted"/>
<dbReference type="EMBL" id="RQYT01000018">
    <property type="protein sequence ID" value="RRD49347.1"/>
    <property type="molecule type" value="Genomic_DNA"/>
</dbReference>
<evidence type="ECO:0000313" key="2">
    <source>
        <dbReference type="Proteomes" id="UP000280935"/>
    </source>
</evidence>
<dbReference type="AlphaFoldDB" id="A0A3P1WU73"/>
<dbReference type="RefSeq" id="WP_125228091.1">
    <property type="nucleotide sequence ID" value="NZ_RQYT01000018.1"/>
</dbReference>
<protein>
    <submittedName>
        <fullName evidence="1">Uncharacterized protein</fullName>
    </submittedName>
</protein>
<reference evidence="1 2" key="1">
    <citation type="submission" date="2018-11" db="EMBL/GenBank/DDBJ databases">
        <title>Genomes From Bacteria Associated with the Canine Oral Cavity: a Test Case for Automated Genome-Based Taxonomic Assignment.</title>
        <authorList>
            <person name="Coil D.A."/>
            <person name="Jospin G."/>
            <person name="Darling A.E."/>
            <person name="Wallis C."/>
            <person name="Davis I.J."/>
            <person name="Harris S."/>
            <person name="Eisen J.A."/>
            <person name="Holcombe L.J."/>
            <person name="O'Flynn C."/>
        </authorList>
    </citation>
    <scope>NUCLEOTIDE SEQUENCE [LARGE SCALE GENOMIC DNA]</scope>
    <source>
        <strain evidence="1 2">OH2822_COT-296</strain>
    </source>
</reference>
<name>A0A3P1WU73_9ACTN</name>
<accession>A0A3P1WU73</accession>
<dbReference type="Proteomes" id="UP000280935">
    <property type="component" value="Unassembled WGS sequence"/>
</dbReference>
<organism evidence="1 2">
    <name type="scientific">Arachnia propionica</name>
    <dbReference type="NCBI Taxonomy" id="1750"/>
    <lineage>
        <taxon>Bacteria</taxon>
        <taxon>Bacillati</taxon>
        <taxon>Actinomycetota</taxon>
        <taxon>Actinomycetes</taxon>
        <taxon>Propionibacteriales</taxon>
        <taxon>Propionibacteriaceae</taxon>
        <taxon>Arachnia</taxon>
    </lineage>
</organism>
<evidence type="ECO:0000313" key="1">
    <source>
        <dbReference type="EMBL" id="RRD49347.1"/>
    </source>
</evidence>
<comment type="caution">
    <text evidence="1">The sequence shown here is derived from an EMBL/GenBank/DDBJ whole genome shotgun (WGS) entry which is preliminary data.</text>
</comment>
<sequence length="105" mass="12086">MRTFHGIEALLEAHDELPESGFLYVLHGDDVDSPEGLAESTFVMWETEEEELFLESSEEHSPWLEAPMFVDIVDAYRDEDPDASTTDLTRAVLHYWEHDDFLTPA</sequence>
<gene>
    <name evidence="1" type="ORF">EII35_08780</name>
</gene>
<dbReference type="OrthoDB" id="6494957at2"/>